<keyword evidence="3" id="KW-0833">Ubl conjugation pathway</keyword>
<evidence type="ECO:0000256" key="3">
    <source>
        <dbReference type="ARBA" id="ARBA00022786"/>
    </source>
</evidence>
<dbReference type="InterPro" id="IPR011050">
    <property type="entry name" value="Pectin_lyase_fold/virulence"/>
</dbReference>
<name>A0ABW4FPC1_9PSEU</name>
<dbReference type="Gene3D" id="2.160.20.10">
    <property type="entry name" value="Single-stranded right-handed beta-helix, Pectin lyase-like"/>
    <property type="match status" value="1"/>
</dbReference>
<dbReference type="EMBL" id="JBHUCP010000018">
    <property type="protein sequence ID" value="MFD1532450.1"/>
    <property type="molecule type" value="Genomic_DNA"/>
</dbReference>
<dbReference type="PANTHER" id="PTHR22990">
    <property type="entry name" value="F-BOX ONLY PROTEIN"/>
    <property type="match status" value="1"/>
</dbReference>
<feature type="chain" id="PRO_5045064449" evidence="5">
    <location>
        <begin position="29"/>
        <end position="470"/>
    </location>
</feature>
<evidence type="ECO:0000259" key="6">
    <source>
        <dbReference type="Pfam" id="PF13229"/>
    </source>
</evidence>
<comment type="pathway">
    <text evidence="1">Protein modification; protein ubiquitination.</text>
</comment>
<dbReference type="SUPFAM" id="SSF51126">
    <property type="entry name" value="Pectin lyase-like"/>
    <property type="match status" value="2"/>
</dbReference>
<organism evidence="7 8">
    <name type="scientific">Pseudonocardia aurantiaca</name>
    <dbReference type="NCBI Taxonomy" id="75290"/>
    <lineage>
        <taxon>Bacteria</taxon>
        <taxon>Bacillati</taxon>
        <taxon>Actinomycetota</taxon>
        <taxon>Actinomycetes</taxon>
        <taxon>Pseudonocardiales</taxon>
        <taxon>Pseudonocardiaceae</taxon>
        <taxon>Pseudonocardia</taxon>
    </lineage>
</organism>
<dbReference type="Proteomes" id="UP001597145">
    <property type="component" value="Unassembled WGS sequence"/>
</dbReference>
<feature type="compositionally biased region" description="Low complexity" evidence="4">
    <location>
        <begin position="68"/>
        <end position="77"/>
    </location>
</feature>
<evidence type="ECO:0000256" key="5">
    <source>
        <dbReference type="SAM" id="SignalP"/>
    </source>
</evidence>
<dbReference type="InterPro" id="IPR012334">
    <property type="entry name" value="Pectin_lyas_fold"/>
</dbReference>
<dbReference type="InterPro" id="IPR006626">
    <property type="entry name" value="PbH1"/>
</dbReference>
<feature type="signal peptide" evidence="5">
    <location>
        <begin position="1"/>
        <end position="28"/>
    </location>
</feature>
<feature type="domain" description="Right handed beta helix" evidence="6">
    <location>
        <begin position="229"/>
        <end position="364"/>
    </location>
</feature>
<accession>A0ABW4FPC1</accession>
<evidence type="ECO:0000256" key="1">
    <source>
        <dbReference type="ARBA" id="ARBA00004906"/>
    </source>
</evidence>
<dbReference type="InterPro" id="IPR022441">
    <property type="entry name" value="Para_beta_helix_rpt-2"/>
</dbReference>
<proteinExistence type="predicted"/>
<evidence type="ECO:0000313" key="8">
    <source>
        <dbReference type="Proteomes" id="UP001597145"/>
    </source>
</evidence>
<keyword evidence="2" id="KW-0677">Repeat</keyword>
<gene>
    <name evidence="7" type="ORF">ACFSCY_23780</name>
</gene>
<evidence type="ECO:0000256" key="4">
    <source>
        <dbReference type="SAM" id="MobiDB-lite"/>
    </source>
</evidence>
<feature type="region of interest" description="Disordered" evidence="4">
    <location>
        <begin position="68"/>
        <end position="96"/>
    </location>
</feature>
<dbReference type="RefSeq" id="WP_343986461.1">
    <property type="nucleotide sequence ID" value="NZ_BAAAJG010000027.1"/>
</dbReference>
<dbReference type="PANTHER" id="PTHR22990:SF15">
    <property type="entry name" value="F-BOX ONLY PROTEIN 10"/>
    <property type="match status" value="1"/>
</dbReference>
<feature type="compositionally biased region" description="Pro residues" evidence="4">
    <location>
        <begin position="78"/>
        <end position="92"/>
    </location>
</feature>
<keyword evidence="5" id="KW-0732">Signal</keyword>
<dbReference type="InterPro" id="IPR051550">
    <property type="entry name" value="SCF-Subunits/Alg-Epimerases"/>
</dbReference>
<keyword evidence="8" id="KW-1185">Reference proteome</keyword>
<dbReference type="InterPro" id="IPR039448">
    <property type="entry name" value="Beta_helix"/>
</dbReference>
<dbReference type="SMART" id="SM00710">
    <property type="entry name" value="PbH1"/>
    <property type="match status" value="9"/>
</dbReference>
<dbReference type="Pfam" id="PF13229">
    <property type="entry name" value="Beta_helix"/>
    <property type="match status" value="1"/>
</dbReference>
<evidence type="ECO:0000313" key="7">
    <source>
        <dbReference type="EMBL" id="MFD1532450.1"/>
    </source>
</evidence>
<reference evidence="8" key="1">
    <citation type="journal article" date="2019" name="Int. J. Syst. Evol. Microbiol.">
        <title>The Global Catalogue of Microorganisms (GCM) 10K type strain sequencing project: providing services to taxonomists for standard genome sequencing and annotation.</title>
        <authorList>
            <consortium name="The Broad Institute Genomics Platform"/>
            <consortium name="The Broad Institute Genome Sequencing Center for Infectious Disease"/>
            <person name="Wu L."/>
            <person name="Ma J."/>
        </authorList>
    </citation>
    <scope>NUCLEOTIDE SEQUENCE [LARGE SCALE GENOMIC DNA]</scope>
    <source>
        <strain evidence="8">JCM 12165</strain>
    </source>
</reference>
<sequence>MNTTTPGRAVLLVATLAVLAGASSFVVAAGSQPPLEPLVRRDVAVSSAVDPARPCGRDATAYAAAPPAPVAPAAADPAAPPPPRPQPPPPAPKVRFDAPANTITLAAGHGVQLPELARIVDDPAALRETAPGEWLLGANLLVLGGASLEVTAPAVRWLMLSSGPAGFVSLKVLGGGLHVEGSCITSWDSGQGRVDSEYADGRGFLLARDGATMTIDRAELRYLGYGEVESYGLSWRTEGTTGKITNSVVSHLYYGLYTYEVGSLAVQDNEFHDNVLYGIDPHTGSHDLLIERNVVHDNGKHGIILAEDCTDSVIRQNVVYNNEHHGIVLYLRSDRNVIEGNEVFGNVAQGINVNESSGNTVRANIVYDNQESGIGIAQTAHDNLVEQNHVRNNQQDGVRLVSEAARTTVRGNVIGENTRYGVYIDSDGSFDLADNTIFGSRTGVMMRGVTAVPANDNSFSDNDEGDLVSG</sequence>
<comment type="caution">
    <text evidence="7">The sequence shown here is derived from an EMBL/GenBank/DDBJ whole genome shotgun (WGS) entry which is preliminary data.</text>
</comment>
<evidence type="ECO:0000256" key="2">
    <source>
        <dbReference type="ARBA" id="ARBA00022737"/>
    </source>
</evidence>
<dbReference type="NCBIfam" id="TIGR03804">
    <property type="entry name" value="para_beta_helix"/>
    <property type="match status" value="3"/>
</dbReference>
<protein>
    <submittedName>
        <fullName evidence="7">Right-handed parallel beta-helix repeat-containing protein</fullName>
    </submittedName>
</protein>